<gene>
    <name evidence="9" type="ORF">NEMVEDRAFT_v1g243427</name>
</gene>
<comment type="catalytic activity">
    <reaction evidence="1">
        <text>a ribonucleoside 5'-phosphate + H2O = a ribonucleoside + phosphate</text>
        <dbReference type="Rhea" id="RHEA:12484"/>
        <dbReference type="ChEBI" id="CHEBI:15377"/>
        <dbReference type="ChEBI" id="CHEBI:18254"/>
        <dbReference type="ChEBI" id="CHEBI:43474"/>
        <dbReference type="ChEBI" id="CHEBI:58043"/>
        <dbReference type="EC" id="3.1.3.5"/>
    </reaction>
</comment>
<dbReference type="STRING" id="45351.A7S7S9"/>
<dbReference type="PhylomeDB" id="A7S7S9"/>
<evidence type="ECO:0000256" key="8">
    <source>
        <dbReference type="ARBA" id="ARBA00023080"/>
    </source>
</evidence>
<evidence type="ECO:0000313" key="10">
    <source>
        <dbReference type="Proteomes" id="UP000001593"/>
    </source>
</evidence>
<evidence type="ECO:0000256" key="4">
    <source>
        <dbReference type="ARBA" id="ARBA00022723"/>
    </source>
</evidence>
<keyword evidence="7" id="KW-0460">Magnesium</keyword>
<evidence type="ECO:0000256" key="3">
    <source>
        <dbReference type="ARBA" id="ARBA00012643"/>
    </source>
</evidence>
<comment type="similarity">
    <text evidence="2">Belongs to the pyrimidine 5'-nucleotidase family.</text>
</comment>
<dbReference type="OMA" id="HIPWIYL"/>
<proteinExistence type="inferred from homology"/>
<dbReference type="Proteomes" id="UP000001593">
    <property type="component" value="Unassembled WGS sequence"/>
</dbReference>
<dbReference type="GO" id="GO:0009117">
    <property type="term" value="P:nucleotide metabolic process"/>
    <property type="evidence" value="ECO:0007669"/>
    <property type="project" value="UniProtKB-KW"/>
</dbReference>
<dbReference type="GO" id="GO:0005737">
    <property type="term" value="C:cytoplasm"/>
    <property type="evidence" value="ECO:0000318"/>
    <property type="project" value="GO_Central"/>
</dbReference>
<evidence type="ECO:0000256" key="5">
    <source>
        <dbReference type="ARBA" id="ARBA00022741"/>
    </source>
</evidence>
<dbReference type="GO" id="GO:0000287">
    <property type="term" value="F:magnesium ion binding"/>
    <property type="evidence" value="ECO:0007669"/>
    <property type="project" value="InterPro"/>
</dbReference>
<dbReference type="eggNOG" id="KOG3128">
    <property type="taxonomic scope" value="Eukaryota"/>
</dbReference>
<dbReference type="GO" id="GO:0008253">
    <property type="term" value="F:5'-nucleotidase activity"/>
    <property type="evidence" value="ECO:0000318"/>
    <property type="project" value="GO_Central"/>
</dbReference>
<dbReference type="InterPro" id="IPR036412">
    <property type="entry name" value="HAD-like_sf"/>
</dbReference>
<accession>A7S7S9</accession>
<keyword evidence="8" id="KW-0546">Nucleotide metabolism</keyword>
<dbReference type="SFLD" id="SFLDG01128">
    <property type="entry name" value="C1.4:_5'-Nucleotidase_Like"/>
    <property type="match status" value="1"/>
</dbReference>
<dbReference type="PANTHER" id="PTHR13045">
    <property type="entry name" value="5'-NUCLEOTIDASE"/>
    <property type="match status" value="1"/>
</dbReference>
<dbReference type="Pfam" id="PF05822">
    <property type="entry name" value="UMPH-1"/>
    <property type="match status" value="1"/>
</dbReference>
<evidence type="ECO:0000313" key="9">
    <source>
        <dbReference type="EMBL" id="EDO40245.1"/>
    </source>
</evidence>
<dbReference type="PANTHER" id="PTHR13045:SF0">
    <property type="entry name" value="7-METHYLGUANOSINE PHOSPHATE-SPECIFIC 5'-NUCLEOTIDASE"/>
    <property type="match status" value="1"/>
</dbReference>
<evidence type="ECO:0000256" key="2">
    <source>
        <dbReference type="ARBA" id="ARBA00008389"/>
    </source>
</evidence>
<keyword evidence="5" id="KW-0547">Nucleotide-binding</keyword>
<sequence>MFAVAAVGASALAGYGVYMYLKGRKRREIIKKAVDEMMHGLDKPSVYISDSVGVREKLQRIYEAGIDKIQILTDFDKTLTKFIVDGTPGNTIQEALEKSGHIPESFRAKFADLKDHYLPILSGDMSSNEKESVILEWCSKVNDLIVELNLKKDDLPAIVRDGLLVLREGVEWLFVKTSENKVPVFILSEGLGDLIEEVIRQQSQLYDNVTIMANYMKFNQGVMVGIHGKLLTSGNKQEQAKNNLFFEKNKDRSSAIVMGDSIRDSEMASSLRNAENVITVGILNEKVDENLKAYQEAFDVVIVDDHSISVVDVVLMSLLREK</sequence>
<dbReference type="EMBL" id="DS469594">
    <property type="protein sequence ID" value="EDO40245.1"/>
    <property type="molecule type" value="Genomic_DNA"/>
</dbReference>
<dbReference type="Gene3D" id="3.40.50.1000">
    <property type="entry name" value="HAD superfamily/HAD-like"/>
    <property type="match status" value="1"/>
</dbReference>
<dbReference type="FunCoup" id="A7S7S9">
    <property type="interactions" value="277"/>
</dbReference>
<organism evidence="9 10">
    <name type="scientific">Nematostella vectensis</name>
    <name type="common">Starlet sea anemone</name>
    <dbReference type="NCBI Taxonomy" id="45351"/>
    <lineage>
        <taxon>Eukaryota</taxon>
        <taxon>Metazoa</taxon>
        <taxon>Cnidaria</taxon>
        <taxon>Anthozoa</taxon>
        <taxon>Hexacorallia</taxon>
        <taxon>Actiniaria</taxon>
        <taxon>Edwardsiidae</taxon>
        <taxon>Nematostella</taxon>
    </lineage>
</organism>
<dbReference type="HOGENOM" id="CLU_048584_0_2_1"/>
<dbReference type="AlphaFoldDB" id="A7S7S9"/>
<dbReference type="GO" id="GO:0000166">
    <property type="term" value="F:nucleotide binding"/>
    <property type="evidence" value="ECO:0007669"/>
    <property type="project" value="UniProtKB-KW"/>
</dbReference>
<keyword evidence="6" id="KW-0378">Hydrolase</keyword>
<dbReference type="SUPFAM" id="SSF56784">
    <property type="entry name" value="HAD-like"/>
    <property type="match status" value="1"/>
</dbReference>
<dbReference type="InterPro" id="IPR006434">
    <property type="entry name" value="Pyrimidine_nucleotidase_eu"/>
</dbReference>
<dbReference type="EC" id="3.1.3.5" evidence="3"/>
<keyword evidence="4" id="KW-0479">Metal-binding</keyword>
<dbReference type="SFLD" id="SFLDS00003">
    <property type="entry name" value="Haloacid_Dehalogenase"/>
    <property type="match status" value="1"/>
</dbReference>
<evidence type="ECO:0000256" key="1">
    <source>
        <dbReference type="ARBA" id="ARBA00000815"/>
    </source>
</evidence>
<dbReference type="Gene3D" id="1.10.150.340">
    <property type="entry name" value="Pyrimidine 5'-nucleotidase (UMPH-1), N-terminal domain"/>
    <property type="match status" value="1"/>
</dbReference>
<keyword evidence="10" id="KW-1185">Reference proteome</keyword>
<protein>
    <recommendedName>
        <fullName evidence="3">5'-nucleotidase</fullName>
        <ecNumber evidence="3">3.1.3.5</ecNumber>
    </recommendedName>
</protein>
<evidence type="ECO:0000256" key="6">
    <source>
        <dbReference type="ARBA" id="ARBA00022801"/>
    </source>
</evidence>
<dbReference type="InterPro" id="IPR023214">
    <property type="entry name" value="HAD_sf"/>
</dbReference>
<reference evidence="9 10" key="1">
    <citation type="journal article" date="2007" name="Science">
        <title>Sea anemone genome reveals ancestral eumetazoan gene repertoire and genomic organization.</title>
        <authorList>
            <person name="Putnam N.H."/>
            <person name="Srivastava M."/>
            <person name="Hellsten U."/>
            <person name="Dirks B."/>
            <person name="Chapman J."/>
            <person name="Salamov A."/>
            <person name="Terry A."/>
            <person name="Shapiro H."/>
            <person name="Lindquist E."/>
            <person name="Kapitonov V.V."/>
            <person name="Jurka J."/>
            <person name="Genikhovich G."/>
            <person name="Grigoriev I.V."/>
            <person name="Lucas S.M."/>
            <person name="Steele R.E."/>
            <person name="Finnerty J.R."/>
            <person name="Technau U."/>
            <person name="Martindale M.Q."/>
            <person name="Rokhsar D.S."/>
        </authorList>
    </citation>
    <scope>NUCLEOTIDE SEQUENCE [LARGE SCALE GENOMIC DNA]</scope>
    <source>
        <strain evidence="10">CH2 X CH6</strain>
    </source>
</reference>
<evidence type="ECO:0000256" key="7">
    <source>
        <dbReference type="ARBA" id="ARBA00022842"/>
    </source>
</evidence>
<name>A7S7S9_NEMVE</name>
<dbReference type="InParanoid" id="A7S7S9"/>